<dbReference type="GeneID" id="37226135"/>
<comment type="subcellular location">
    <subcellularLocation>
        <location evidence="2">Endoplasmic reticulum</location>
    </subcellularLocation>
    <subcellularLocation>
        <location evidence="3">Membrane</location>
    </subcellularLocation>
    <subcellularLocation>
        <location evidence="1">Mitochondrion</location>
    </subcellularLocation>
</comment>
<reference evidence="7 8" key="1">
    <citation type="submission" date="2018-02" db="EMBL/GenBank/DDBJ databases">
        <title>The genomes of Aspergillus section Nigri reveals drivers in fungal speciation.</title>
        <authorList>
            <consortium name="DOE Joint Genome Institute"/>
            <person name="Vesth T.C."/>
            <person name="Nybo J."/>
            <person name="Theobald S."/>
            <person name="Brandl J."/>
            <person name="Frisvad J.C."/>
            <person name="Nielsen K.F."/>
            <person name="Lyhne E.K."/>
            <person name="Kogle M.E."/>
            <person name="Kuo A."/>
            <person name="Riley R."/>
            <person name="Clum A."/>
            <person name="Nolan M."/>
            <person name="Lipzen A."/>
            <person name="Salamov A."/>
            <person name="Henrissat B."/>
            <person name="Wiebenga A."/>
            <person name="De vries R.P."/>
            <person name="Grigoriev I.V."/>
            <person name="Mortensen U.H."/>
            <person name="Andersen M.R."/>
            <person name="Baker S.E."/>
        </authorList>
    </citation>
    <scope>NUCLEOTIDE SEQUENCE [LARGE SCALE GENOMIC DNA]</scope>
    <source>
        <strain evidence="7 8">CBS 121593</strain>
    </source>
</reference>
<protein>
    <recommendedName>
        <fullName evidence="9">AB hydrolase-1 domain-containing protein</fullName>
    </recommendedName>
</protein>
<dbReference type="PANTHER" id="PTHR48182:SF2">
    <property type="entry name" value="PROTEIN SERAC1"/>
    <property type="match status" value="1"/>
</dbReference>
<dbReference type="GO" id="GO:0016020">
    <property type="term" value="C:membrane"/>
    <property type="evidence" value="ECO:0007669"/>
    <property type="project" value="UniProtKB-SubCell"/>
</dbReference>
<dbReference type="GO" id="GO:0005739">
    <property type="term" value="C:mitochondrion"/>
    <property type="evidence" value="ECO:0007669"/>
    <property type="project" value="UniProtKB-SubCell"/>
</dbReference>
<name>A0A395HCI8_9EURO</name>
<dbReference type="PANTHER" id="PTHR48182">
    <property type="entry name" value="PROTEIN SERAC1"/>
    <property type="match status" value="1"/>
</dbReference>
<evidence type="ECO:0000256" key="6">
    <source>
        <dbReference type="ARBA" id="ARBA00023136"/>
    </source>
</evidence>
<dbReference type="RefSeq" id="XP_025578271.1">
    <property type="nucleotide sequence ID" value="XM_025721270.1"/>
</dbReference>
<gene>
    <name evidence="7" type="ORF">BO80DRAFT_442511</name>
</gene>
<dbReference type="InterPro" id="IPR029058">
    <property type="entry name" value="AB_hydrolase_fold"/>
</dbReference>
<dbReference type="SUPFAM" id="SSF53474">
    <property type="entry name" value="alpha/beta-Hydrolases"/>
    <property type="match status" value="1"/>
</dbReference>
<dbReference type="OrthoDB" id="427518at2759"/>
<keyword evidence="8" id="KW-1185">Reference proteome</keyword>
<evidence type="ECO:0000313" key="8">
    <source>
        <dbReference type="Proteomes" id="UP000249402"/>
    </source>
</evidence>
<dbReference type="AlphaFoldDB" id="A0A395HCI8"/>
<dbReference type="VEuPathDB" id="FungiDB:BO80DRAFT_442511"/>
<evidence type="ECO:0000256" key="2">
    <source>
        <dbReference type="ARBA" id="ARBA00004240"/>
    </source>
</evidence>
<dbReference type="GO" id="GO:0005783">
    <property type="term" value="C:endoplasmic reticulum"/>
    <property type="evidence" value="ECO:0007669"/>
    <property type="project" value="UniProtKB-SubCell"/>
</dbReference>
<evidence type="ECO:0008006" key="9">
    <source>
        <dbReference type="Google" id="ProtNLM"/>
    </source>
</evidence>
<sequence>MTPSIAVMNISRTGLTALYCPERTETLADIVFVHGLQGHPLKTWTANGVCWPKDLLPDDVPDCRILTFGYDSIVTTWGTRNPGTVPQYATDLLLALAQARVTCPNRPIIFVAHSMGGQVVKSALRTAGPGGNASGFETSVRALIFLGVPHRGSQLAAPALWAVGLVELAAIVGLSTNRKNLQALQPGTQEQVELSEDFHRRLDRLPGGFQVKTFQEGRKFLGLCKVVPDYSSCLGRPSEDAEVMDADHRDMVRFTSKEDPGYHQVGGWICAAVERLRHPEAGPSCREKDRPDET</sequence>
<evidence type="ECO:0000256" key="3">
    <source>
        <dbReference type="ARBA" id="ARBA00004370"/>
    </source>
</evidence>
<keyword evidence="6" id="KW-0472">Membrane</keyword>
<dbReference type="EMBL" id="KZ824426">
    <property type="protein sequence ID" value="RAL03944.1"/>
    <property type="molecule type" value="Genomic_DNA"/>
</dbReference>
<keyword evidence="5" id="KW-0496">Mitochondrion</keyword>
<evidence type="ECO:0000256" key="5">
    <source>
        <dbReference type="ARBA" id="ARBA00023128"/>
    </source>
</evidence>
<dbReference type="Gene3D" id="3.40.50.1820">
    <property type="entry name" value="alpha/beta hydrolase"/>
    <property type="match status" value="1"/>
</dbReference>
<proteinExistence type="predicted"/>
<dbReference type="InterPro" id="IPR052374">
    <property type="entry name" value="SERAC1"/>
</dbReference>
<evidence type="ECO:0000256" key="1">
    <source>
        <dbReference type="ARBA" id="ARBA00004173"/>
    </source>
</evidence>
<dbReference type="Proteomes" id="UP000249402">
    <property type="component" value="Unassembled WGS sequence"/>
</dbReference>
<evidence type="ECO:0000256" key="4">
    <source>
        <dbReference type="ARBA" id="ARBA00022824"/>
    </source>
</evidence>
<accession>A0A395HCI8</accession>
<keyword evidence="4" id="KW-0256">Endoplasmic reticulum</keyword>
<evidence type="ECO:0000313" key="7">
    <source>
        <dbReference type="EMBL" id="RAL03944.1"/>
    </source>
</evidence>
<organism evidence="7 8">
    <name type="scientific">Aspergillus ibericus CBS 121593</name>
    <dbReference type="NCBI Taxonomy" id="1448316"/>
    <lineage>
        <taxon>Eukaryota</taxon>
        <taxon>Fungi</taxon>
        <taxon>Dikarya</taxon>
        <taxon>Ascomycota</taxon>
        <taxon>Pezizomycotina</taxon>
        <taxon>Eurotiomycetes</taxon>
        <taxon>Eurotiomycetidae</taxon>
        <taxon>Eurotiales</taxon>
        <taxon>Aspergillaceae</taxon>
        <taxon>Aspergillus</taxon>
        <taxon>Aspergillus subgen. Circumdati</taxon>
    </lineage>
</organism>